<dbReference type="RefSeq" id="WP_043845937.1">
    <property type="nucleotide sequence ID" value="NZ_AQQW01000010.1"/>
</dbReference>
<dbReference type="Proteomes" id="UP000019063">
    <property type="component" value="Unassembled WGS sequence"/>
</dbReference>
<evidence type="ECO:0008006" key="3">
    <source>
        <dbReference type="Google" id="ProtNLM"/>
    </source>
</evidence>
<dbReference type="AlphaFoldDB" id="W4HG96"/>
<comment type="caution">
    <text evidence="1">The sequence shown here is derived from an EMBL/GenBank/DDBJ whole genome shotgun (WGS) entry which is preliminary data.</text>
</comment>
<gene>
    <name evidence="1" type="ORF">ATO8_16108</name>
</gene>
<sequence>MRLILTILTASLALAGCTETSKRIRFDGEFYRSNASAPRSDRHNFVVTSGPLSRGIEGARQAALYEGTRHCMTYYGTSKIDWAVHPTQDPVQALTIDGDRIVVQGRCVEWPEPGGPATR</sequence>
<dbReference type="EMBL" id="AQQW01000010">
    <property type="protein sequence ID" value="ETW11787.1"/>
    <property type="molecule type" value="Genomic_DNA"/>
</dbReference>
<keyword evidence="2" id="KW-1185">Reference proteome</keyword>
<dbReference type="PROSITE" id="PS51257">
    <property type="entry name" value="PROKAR_LIPOPROTEIN"/>
    <property type="match status" value="1"/>
</dbReference>
<evidence type="ECO:0000313" key="2">
    <source>
        <dbReference type="Proteomes" id="UP000019063"/>
    </source>
</evidence>
<name>W4HG96_9RHOB</name>
<dbReference type="STRING" id="1379903.ATO8_16108"/>
<organism evidence="1 2">
    <name type="scientific">Roseivivax marinus</name>
    <dbReference type="NCBI Taxonomy" id="1379903"/>
    <lineage>
        <taxon>Bacteria</taxon>
        <taxon>Pseudomonadati</taxon>
        <taxon>Pseudomonadota</taxon>
        <taxon>Alphaproteobacteria</taxon>
        <taxon>Rhodobacterales</taxon>
        <taxon>Roseobacteraceae</taxon>
        <taxon>Roseivivax</taxon>
    </lineage>
</organism>
<reference evidence="1 2" key="1">
    <citation type="journal article" date="2014" name="Antonie Van Leeuwenhoek">
        <title>Roseivivax atlanticus sp. nov., isolated from surface seawater of the Atlantic Ocean.</title>
        <authorList>
            <person name="Li G."/>
            <person name="Lai Q."/>
            <person name="Liu X."/>
            <person name="Sun F."/>
            <person name="Shao Z."/>
        </authorList>
    </citation>
    <scope>NUCLEOTIDE SEQUENCE [LARGE SCALE GENOMIC DNA]</scope>
    <source>
        <strain evidence="1 2">22II-s10s</strain>
    </source>
</reference>
<proteinExistence type="predicted"/>
<protein>
    <recommendedName>
        <fullName evidence="3">Lipoprotein</fullName>
    </recommendedName>
</protein>
<accession>W4HG96</accession>
<evidence type="ECO:0000313" key="1">
    <source>
        <dbReference type="EMBL" id="ETW11787.1"/>
    </source>
</evidence>
<dbReference type="eggNOG" id="ENOG5032Y67">
    <property type="taxonomic scope" value="Bacteria"/>
</dbReference>